<comment type="caution">
    <text evidence="2">The sequence shown here is derived from an EMBL/GenBank/DDBJ whole genome shotgun (WGS) entry which is preliminary data.</text>
</comment>
<dbReference type="EMBL" id="JACHHE010000004">
    <property type="protein sequence ID" value="MBB5180166.1"/>
    <property type="molecule type" value="Genomic_DNA"/>
</dbReference>
<name>A0A7W8CRR4_9BACL</name>
<feature type="transmembrane region" description="Helical" evidence="1">
    <location>
        <begin position="209"/>
        <end position="231"/>
    </location>
</feature>
<organism evidence="2 3">
    <name type="scientific">Planococcus koreensis</name>
    <dbReference type="NCBI Taxonomy" id="112331"/>
    <lineage>
        <taxon>Bacteria</taxon>
        <taxon>Bacillati</taxon>
        <taxon>Bacillota</taxon>
        <taxon>Bacilli</taxon>
        <taxon>Bacillales</taxon>
        <taxon>Caryophanaceae</taxon>
        <taxon>Planococcus</taxon>
    </lineage>
</organism>
<feature type="transmembrane region" description="Helical" evidence="1">
    <location>
        <begin position="145"/>
        <end position="164"/>
    </location>
</feature>
<feature type="transmembrane region" description="Helical" evidence="1">
    <location>
        <begin position="12"/>
        <end position="31"/>
    </location>
</feature>
<sequence length="232" mass="24031">MMGNVRDTLKEVAAAILPVTIVVLILQIILIRLPLEAILQFLIGAAFVGIGFFLFLLGVTAGLLPVGELIGKRLPKTKNIFIIVGTGFLLGLVVTIAEPDVRVLAKQIDQVSEGAIGSGILVLAVALGLAIFVALAMVRTIFSIPIHYLLIGGYILVFGLSFFVPHEYVAISFDAGGVTTGPMAVPFILALGVGVASVLRSGSSAAGEGFGLIGLASIGPILAIMLLGVLFQ</sequence>
<reference evidence="2 3" key="1">
    <citation type="submission" date="2020-08" db="EMBL/GenBank/DDBJ databases">
        <title>Genomic Encyclopedia of Type Strains, Phase IV (KMG-IV): sequencing the most valuable type-strain genomes for metagenomic binning, comparative biology and taxonomic classification.</title>
        <authorList>
            <person name="Goeker M."/>
        </authorList>
    </citation>
    <scope>NUCLEOTIDE SEQUENCE [LARGE SCALE GENOMIC DNA]</scope>
    <source>
        <strain evidence="2 3">DSM 15895</strain>
    </source>
</reference>
<keyword evidence="1" id="KW-1133">Transmembrane helix</keyword>
<feature type="transmembrane region" description="Helical" evidence="1">
    <location>
        <begin position="37"/>
        <end position="67"/>
    </location>
</feature>
<protein>
    <recommendedName>
        <fullName evidence="4">DUF1538 domain-containing protein</fullName>
    </recommendedName>
</protein>
<evidence type="ECO:0000313" key="3">
    <source>
        <dbReference type="Proteomes" id="UP000525923"/>
    </source>
</evidence>
<proteinExistence type="predicted"/>
<evidence type="ECO:0008006" key="4">
    <source>
        <dbReference type="Google" id="ProtNLM"/>
    </source>
</evidence>
<feature type="transmembrane region" description="Helical" evidence="1">
    <location>
        <begin position="116"/>
        <end position="138"/>
    </location>
</feature>
<dbReference type="InterPro" id="IPR011435">
    <property type="entry name" value="UmpAB"/>
</dbReference>
<keyword evidence="3" id="KW-1185">Reference proteome</keyword>
<dbReference type="Proteomes" id="UP000525923">
    <property type="component" value="Unassembled WGS sequence"/>
</dbReference>
<dbReference type="AlphaFoldDB" id="A0A7W8CRR4"/>
<keyword evidence="1" id="KW-0812">Transmembrane</keyword>
<gene>
    <name evidence="2" type="ORF">HNQ44_001594</name>
</gene>
<keyword evidence="1" id="KW-0472">Membrane</keyword>
<dbReference type="Pfam" id="PF07556">
    <property type="entry name" value="DUF1538"/>
    <property type="match status" value="1"/>
</dbReference>
<feature type="transmembrane region" description="Helical" evidence="1">
    <location>
        <begin position="184"/>
        <end position="202"/>
    </location>
</feature>
<accession>A0A7W8CRR4</accession>
<evidence type="ECO:0000256" key="1">
    <source>
        <dbReference type="SAM" id="Phobius"/>
    </source>
</evidence>
<evidence type="ECO:0000313" key="2">
    <source>
        <dbReference type="EMBL" id="MBB5180166.1"/>
    </source>
</evidence>
<feature type="transmembrane region" description="Helical" evidence="1">
    <location>
        <begin position="79"/>
        <end position="96"/>
    </location>
</feature>